<protein>
    <recommendedName>
        <fullName evidence="2">DUF4276 family protein</fullName>
    </recommendedName>
</protein>
<evidence type="ECO:0008006" key="2">
    <source>
        <dbReference type="Google" id="ProtNLM"/>
    </source>
</evidence>
<sequence>MNIYMLMEGSKSEPIIYDAWIKHLSPNMTRVYDLNLIDQDNFYITSSDGYPRIVTHSIRDSIQDINANPKIDAFWIVVDSEDSTIEQREQIIGNELAKYPLNRSIDIQIIVQKCCIETWGFGNDRVFPNNNIDAELQEYLNFYDIRVDDPENMTYPNDYDGSIASYHFHYLKKILRMKRISYAKNKPNDLDKGYYFDEICIRANTTSHLSTFSKLKNLLEETF</sequence>
<evidence type="ECO:0000313" key="1">
    <source>
        <dbReference type="EMBL" id="ABC47674.1"/>
    </source>
</evidence>
<proteinExistence type="predicted"/>
<accession>A0S0J5</accession>
<dbReference type="AlphaFoldDB" id="A0S0J5"/>
<keyword evidence="1" id="KW-0614">Plasmid</keyword>
<geneLocation type="plasmid" evidence="1">
    <name>pAV2</name>
</geneLocation>
<name>A0S0J5_9GAMM</name>
<reference evidence="1" key="1">
    <citation type="journal article" date="2007" name="Ann. Microbiol.">
        <title>Sequencing and analysis of plasmids pAV1 and pAV2 of Acinetobacter venetianus VE-C3 involved in diesel fuel degradation.</title>
        <authorList>
            <person name="Mengoni A."/>
            <person name="Ricci S."/>
            <person name="Brilli M."/>
            <person name="Baldi F."/>
            <person name="Fani R."/>
        </authorList>
    </citation>
    <scope>NUCLEOTIDE SEQUENCE</scope>
    <source>
        <strain evidence="1">VE-C3</strain>
        <plasmid evidence="1">pAV2</plasmid>
    </source>
</reference>
<organism evidence="1">
    <name type="scientific">Acinetobacter venetianus</name>
    <dbReference type="NCBI Taxonomy" id="52133"/>
    <lineage>
        <taxon>Bacteria</taxon>
        <taxon>Pseudomonadati</taxon>
        <taxon>Pseudomonadota</taxon>
        <taxon>Gammaproteobacteria</taxon>
        <taxon>Moraxellales</taxon>
        <taxon>Moraxellaceae</taxon>
        <taxon>Acinetobacter</taxon>
    </lineage>
</organism>
<dbReference type="EMBL" id="DQ278486">
    <property type="protein sequence ID" value="ABC47674.1"/>
    <property type="molecule type" value="Genomic_DNA"/>
</dbReference>